<sequence>MQKNDIGFDPHDEFFVINHMYQSTMSDYLDKFCAKRMNYSNVTPYELPHLSG</sequence>
<organism evidence="1 2">
    <name type="scientific">Psychrobacter pacificensis</name>
    <dbReference type="NCBI Taxonomy" id="112002"/>
    <lineage>
        <taxon>Bacteria</taxon>
        <taxon>Pseudomonadati</taxon>
        <taxon>Pseudomonadota</taxon>
        <taxon>Gammaproteobacteria</taxon>
        <taxon>Moraxellales</taxon>
        <taxon>Moraxellaceae</taxon>
        <taxon>Psychrobacter</taxon>
    </lineage>
</organism>
<proteinExistence type="predicted"/>
<gene>
    <name evidence="1" type="ORF">GCM10007915_05240</name>
</gene>
<dbReference type="EMBL" id="BSOK01000009">
    <property type="protein sequence ID" value="GLR28286.1"/>
    <property type="molecule type" value="Genomic_DNA"/>
</dbReference>
<name>A0ABQ5YYP6_9GAMM</name>
<comment type="caution">
    <text evidence="1">The sequence shown here is derived from an EMBL/GenBank/DDBJ whole genome shotgun (WGS) entry which is preliminary data.</text>
</comment>
<evidence type="ECO:0000313" key="1">
    <source>
        <dbReference type="EMBL" id="GLR28286.1"/>
    </source>
</evidence>
<accession>A0ABQ5YYP6</accession>
<reference evidence="2" key="1">
    <citation type="journal article" date="2019" name="Int. J. Syst. Evol. Microbiol.">
        <title>The Global Catalogue of Microorganisms (GCM) 10K type strain sequencing project: providing services to taxonomists for standard genome sequencing and annotation.</title>
        <authorList>
            <consortium name="The Broad Institute Genomics Platform"/>
            <consortium name="The Broad Institute Genome Sequencing Center for Infectious Disease"/>
            <person name="Wu L."/>
            <person name="Ma J."/>
        </authorList>
    </citation>
    <scope>NUCLEOTIDE SEQUENCE [LARGE SCALE GENOMIC DNA]</scope>
    <source>
        <strain evidence="2">NBRC 103191</strain>
    </source>
</reference>
<dbReference type="Proteomes" id="UP001156645">
    <property type="component" value="Unassembled WGS sequence"/>
</dbReference>
<keyword evidence="2" id="KW-1185">Reference proteome</keyword>
<protein>
    <submittedName>
        <fullName evidence="1">Uncharacterized protein</fullName>
    </submittedName>
</protein>
<evidence type="ECO:0000313" key="2">
    <source>
        <dbReference type="Proteomes" id="UP001156645"/>
    </source>
</evidence>